<proteinExistence type="inferred from homology"/>
<dbReference type="Pfam" id="PF05954">
    <property type="entry name" value="Phage_GPD"/>
    <property type="match status" value="1"/>
</dbReference>
<dbReference type="Pfam" id="PF13296">
    <property type="entry name" value="T6SS_Vgr"/>
    <property type="match status" value="1"/>
</dbReference>
<evidence type="ECO:0000259" key="5">
    <source>
        <dbReference type="Pfam" id="PF13296"/>
    </source>
</evidence>
<dbReference type="InterPro" id="IPR037026">
    <property type="entry name" value="Vgr_OB-fold_dom_sf"/>
</dbReference>
<evidence type="ECO:0000256" key="2">
    <source>
        <dbReference type="SAM" id="MobiDB-lite"/>
    </source>
</evidence>
<dbReference type="OrthoDB" id="1907165at2"/>
<evidence type="ECO:0008006" key="8">
    <source>
        <dbReference type="Google" id="ProtNLM"/>
    </source>
</evidence>
<dbReference type="Proteomes" id="UP000035352">
    <property type="component" value="Chromosome"/>
</dbReference>
<evidence type="ECO:0000259" key="4">
    <source>
        <dbReference type="Pfam" id="PF10106"/>
    </source>
</evidence>
<dbReference type="Pfam" id="PF04717">
    <property type="entry name" value="Phage_base_V"/>
    <property type="match status" value="1"/>
</dbReference>
<name>A0A0G3BJI2_9BURK</name>
<organism evidence="6 7">
    <name type="scientific">Caldimonas brevitalea</name>
    <dbReference type="NCBI Taxonomy" id="413882"/>
    <lineage>
        <taxon>Bacteria</taxon>
        <taxon>Pseudomonadati</taxon>
        <taxon>Pseudomonadota</taxon>
        <taxon>Betaproteobacteria</taxon>
        <taxon>Burkholderiales</taxon>
        <taxon>Sphaerotilaceae</taxon>
        <taxon>Caldimonas</taxon>
    </lineage>
</organism>
<dbReference type="InterPro" id="IPR006533">
    <property type="entry name" value="T6SS_Vgr_RhsGE"/>
</dbReference>
<dbReference type="SUPFAM" id="SSF69349">
    <property type="entry name" value="Phage fibre proteins"/>
    <property type="match status" value="2"/>
</dbReference>
<dbReference type="Gene3D" id="2.40.50.230">
    <property type="entry name" value="Gp5 N-terminal domain"/>
    <property type="match status" value="1"/>
</dbReference>
<protein>
    <recommendedName>
        <fullName evidence="8">Type VI secretion system tip protein VgrG</fullName>
    </recommendedName>
</protein>
<dbReference type="InterPro" id="IPR018769">
    <property type="entry name" value="VgrG2_DUF2345"/>
</dbReference>
<feature type="region of interest" description="Disordered" evidence="2">
    <location>
        <begin position="697"/>
        <end position="718"/>
    </location>
</feature>
<evidence type="ECO:0000313" key="7">
    <source>
        <dbReference type="Proteomes" id="UP000035352"/>
    </source>
</evidence>
<keyword evidence="7" id="KW-1185">Reference proteome</keyword>
<dbReference type="AlphaFoldDB" id="A0A0G3BJI2"/>
<sequence length="959" mass="103649">MSSSAFTSLATGVAGGFDFLKFFRQDTRLLTLETALDHCVLVPERARVREAVNQPFELEIDALSTSAYLDPAALVGEQISLRLQCGDGRYRPWHGFVLQAARIGSDGGAARYRFTMGPWLSFLGLRRDSFCFQDKTALQIVEEVFKDYLQAHYRLEVSEALRVRSLCIQYRESDLDFVTRLLAEEGLSYHFEHLDADAARQAAEQGHARHVMVITDRAAERSQLGHIRYTRADVNTVGDAISSFAAHRRLQTNAITVGSWNYKQLAGTTASDSSHLPQGDVGSLEHYDGSGAYRYENAEHAARSAALRLAWHELQLKQFEGQGAMRRLHAGHRFHLIDHPLYGANTSALNYSGQLTASRQRPDNEFTLLAVEHEAVNNLGAEVARWLGQPELERGGYRNRFDAVPAAAPVVPLFVRKPTAPGAQTALVVGLQGEPLTTERDLRVKVQFHWQRGQRPNPGGLSHESVGDTEGNAPGNEQAGTWVRVAMPSAGANHGAVFVPRHGTEVLVEFLEGDIDRPVIVGQLYNGQDLPPYSAGVDSGVNHPGVISGLYTHALDGQGHNSWVVDDATGQLRMRFLCSYAMSELGLGHLIQQSPHGAQRGAWRGSGFELATQGWASVRAAEGLFISTSARPQQGAGVASTQMDAAEAVGQLKAAHDLGKRLSESAGQQQALKLASHEPDQAFEKFLKLLDVQQDGHHEGTVNGQTARKAQPGSRELGDPVERFAEPVIVMDTPSTAAFVTPATLAQFTGQDLSIVVQGDVQQTAGHTYSSVSGETTSVFTHEGGIQAIAANGPVSLRAHTDTLQILADQDVTVISVNDEIRIQANSKIEMVAGQSRITLEGGDITYACPGNFTVKSGGHHWEGPGSGQPVLPHLPSDLSQLKPNELALEYFHADGEPVQGAPFEVTFADGSKRKGVLDASGKALLTGVPAGYAQVKYGEDARKAPEGDGVPNPLFGQM</sequence>
<dbReference type="Pfam" id="PF10106">
    <property type="entry name" value="DUF2345"/>
    <property type="match status" value="1"/>
</dbReference>
<feature type="domain" description="Putative type VI secretion system Rhs element associated Vgr" evidence="5">
    <location>
        <begin position="555"/>
        <end position="666"/>
    </location>
</feature>
<dbReference type="NCBIfam" id="TIGR01646">
    <property type="entry name" value="vgr_GE"/>
    <property type="match status" value="1"/>
</dbReference>
<dbReference type="PATRIC" id="fig|413882.6.peg.15"/>
<dbReference type="SUPFAM" id="SSF69255">
    <property type="entry name" value="gp5 N-terminal domain-like"/>
    <property type="match status" value="1"/>
</dbReference>
<dbReference type="Gene3D" id="3.55.50.10">
    <property type="entry name" value="Baseplate protein-like domains"/>
    <property type="match status" value="1"/>
</dbReference>
<dbReference type="STRING" id="413882.AAW51_0014"/>
<dbReference type="InterPro" id="IPR006531">
    <property type="entry name" value="Gp5/Vgr_OB"/>
</dbReference>
<dbReference type="SUPFAM" id="SSF69279">
    <property type="entry name" value="Phage tail proteins"/>
    <property type="match status" value="2"/>
</dbReference>
<dbReference type="KEGG" id="pbh:AAW51_0014"/>
<comment type="similarity">
    <text evidence="1">Belongs to the VgrG protein family.</text>
</comment>
<reference evidence="6 7" key="1">
    <citation type="submission" date="2015-05" db="EMBL/GenBank/DDBJ databases">
        <authorList>
            <person name="Tang B."/>
            <person name="Yu Y."/>
        </authorList>
    </citation>
    <scope>NUCLEOTIDE SEQUENCE [LARGE SCALE GENOMIC DNA]</scope>
    <source>
        <strain evidence="6 7">DSM 7029</strain>
    </source>
</reference>
<dbReference type="Gene3D" id="2.30.110.50">
    <property type="match status" value="1"/>
</dbReference>
<dbReference type="RefSeq" id="WP_053013207.1">
    <property type="nucleotide sequence ID" value="NZ_CP011371.1"/>
</dbReference>
<evidence type="ECO:0000313" key="6">
    <source>
        <dbReference type="EMBL" id="AKJ26705.1"/>
    </source>
</evidence>
<dbReference type="NCBIfam" id="TIGR03361">
    <property type="entry name" value="VI_Rhs_Vgr"/>
    <property type="match status" value="1"/>
</dbReference>
<dbReference type="EMBL" id="CP011371">
    <property type="protein sequence ID" value="AKJ26705.1"/>
    <property type="molecule type" value="Genomic_DNA"/>
</dbReference>
<accession>A0A0G3BJI2</accession>
<feature type="region of interest" description="Disordered" evidence="2">
    <location>
        <begin position="452"/>
        <end position="472"/>
    </location>
</feature>
<gene>
    <name evidence="6" type="ORF">AAW51_0014</name>
</gene>
<evidence type="ECO:0000259" key="3">
    <source>
        <dbReference type="Pfam" id="PF04717"/>
    </source>
</evidence>
<dbReference type="InterPro" id="IPR017847">
    <property type="entry name" value="T6SS_RhsGE_Vgr_subset"/>
</dbReference>
<evidence type="ECO:0000256" key="1">
    <source>
        <dbReference type="ARBA" id="ARBA00005558"/>
    </source>
</evidence>
<feature type="domain" description="Gp5/Type VI secretion system Vgr protein OB-fold" evidence="3">
    <location>
        <begin position="476"/>
        <end position="525"/>
    </location>
</feature>
<dbReference type="Gene3D" id="4.10.220.110">
    <property type="match status" value="1"/>
</dbReference>
<dbReference type="InterPro" id="IPR028244">
    <property type="entry name" value="T6SS_Rhs_Vgr_dom"/>
</dbReference>
<feature type="domain" description="DUF2345" evidence="4">
    <location>
        <begin position="719"/>
        <end position="865"/>
    </location>
</feature>